<dbReference type="GO" id="GO:0005829">
    <property type="term" value="C:cytosol"/>
    <property type="evidence" value="ECO:0007669"/>
    <property type="project" value="TreeGrafter"/>
</dbReference>
<feature type="region of interest" description="Disordered" evidence="3">
    <location>
        <begin position="238"/>
        <end position="263"/>
    </location>
</feature>
<evidence type="ECO:0008006" key="6">
    <source>
        <dbReference type="Google" id="ProtNLM"/>
    </source>
</evidence>
<dbReference type="Pfam" id="PF01237">
    <property type="entry name" value="Oxysterol_BP"/>
    <property type="match status" value="1"/>
</dbReference>
<evidence type="ECO:0000256" key="2">
    <source>
        <dbReference type="RuleBase" id="RU003844"/>
    </source>
</evidence>
<comment type="similarity">
    <text evidence="1 2">Belongs to the OSBP family.</text>
</comment>
<dbReference type="InterPro" id="IPR018494">
    <property type="entry name" value="Oxysterol-bd_CS"/>
</dbReference>
<name>A0A1X2ILL0_9FUNG</name>
<comment type="caution">
    <text evidence="4">The sequence shown here is derived from an EMBL/GenBank/DDBJ whole genome shotgun (WGS) entry which is preliminary data.</text>
</comment>
<organism evidence="4 5">
    <name type="scientific">Absidia repens</name>
    <dbReference type="NCBI Taxonomy" id="90262"/>
    <lineage>
        <taxon>Eukaryota</taxon>
        <taxon>Fungi</taxon>
        <taxon>Fungi incertae sedis</taxon>
        <taxon>Mucoromycota</taxon>
        <taxon>Mucoromycotina</taxon>
        <taxon>Mucoromycetes</taxon>
        <taxon>Mucorales</taxon>
        <taxon>Cunninghamellaceae</taxon>
        <taxon>Absidia</taxon>
    </lineage>
</organism>
<dbReference type="Gene3D" id="2.40.160.120">
    <property type="match status" value="1"/>
</dbReference>
<accession>A0A1X2ILL0</accession>
<dbReference type="OrthoDB" id="14833at2759"/>
<keyword evidence="5" id="KW-1185">Reference proteome</keyword>
<dbReference type="PANTHER" id="PTHR10972">
    <property type="entry name" value="OXYSTEROL-BINDING PROTEIN-RELATED"/>
    <property type="match status" value="1"/>
</dbReference>
<gene>
    <name evidence="4" type="ORF">BCR42DRAFT_411338</name>
</gene>
<feature type="compositionally biased region" description="Basic and acidic residues" evidence="3">
    <location>
        <begin position="246"/>
        <end position="263"/>
    </location>
</feature>
<dbReference type="GO" id="GO:0016020">
    <property type="term" value="C:membrane"/>
    <property type="evidence" value="ECO:0007669"/>
    <property type="project" value="TreeGrafter"/>
</dbReference>
<dbReference type="InterPro" id="IPR037239">
    <property type="entry name" value="OSBP_sf"/>
</dbReference>
<dbReference type="SUPFAM" id="SSF144000">
    <property type="entry name" value="Oxysterol-binding protein-like"/>
    <property type="match status" value="1"/>
</dbReference>
<evidence type="ECO:0000313" key="4">
    <source>
        <dbReference type="EMBL" id="ORZ18647.1"/>
    </source>
</evidence>
<dbReference type="PROSITE" id="PS01013">
    <property type="entry name" value="OSBP"/>
    <property type="match status" value="1"/>
</dbReference>
<dbReference type="Gene3D" id="3.30.70.3490">
    <property type="match status" value="1"/>
</dbReference>
<dbReference type="AlphaFoldDB" id="A0A1X2ILL0"/>
<sequence length="311" mass="35065">MVAFVKWYVSSLNASYSSRVPKGEWEKKPFNPVLGEQYFMKWGEVEGCGETSVVCEQVSHHPPITGFCIKNEKAGLTLNGHTGQKTRFSTTSLICDQVGQSVVELESEESYLLTSPSLTVNGIWYAAPYVELTGNSYIQSTTGLYVTFEFSSRGWISGERNHFKAYIRKNGGSSKEYVYKIEGQWSHKSTITAYGSKKSDPFLDVTALTPAPMVEKAFEEQGEMESRKVWQHVSEAIKQGDTTKAGTEKSKIENQKRAELAEREQAQKDWEPVYFKWEDPNGKVQSLQKMLSSAVKNKYEPSTAGNWVVRQ</sequence>
<dbReference type="Gene3D" id="1.10.287.2720">
    <property type="match status" value="1"/>
</dbReference>
<protein>
    <recommendedName>
        <fullName evidence="6">Oxysterol-binding protein</fullName>
    </recommendedName>
</protein>
<evidence type="ECO:0000256" key="1">
    <source>
        <dbReference type="ARBA" id="ARBA00008842"/>
    </source>
</evidence>
<proteinExistence type="inferred from homology"/>
<dbReference type="PANTHER" id="PTHR10972:SF184">
    <property type="entry name" value="OXYSTEROL-BINDING PROTEIN HOMOLOG 4-RELATED"/>
    <property type="match status" value="1"/>
</dbReference>
<dbReference type="InterPro" id="IPR000648">
    <property type="entry name" value="Oxysterol-bd"/>
</dbReference>
<evidence type="ECO:0000256" key="3">
    <source>
        <dbReference type="SAM" id="MobiDB-lite"/>
    </source>
</evidence>
<dbReference type="EMBL" id="MCGE01000008">
    <property type="protein sequence ID" value="ORZ18647.1"/>
    <property type="molecule type" value="Genomic_DNA"/>
</dbReference>
<dbReference type="GO" id="GO:0008142">
    <property type="term" value="F:oxysterol binding"/>
    <property type="evidence" value="ECO:0007669"/>
    <property type="project" value="TreeGrafter"/>
</dbReference>
<evidence type="ECO:0000313" key="5">
    <source>
        <dbReference type="Proteomes" id="UP000193560"/>
    </source>
</evidence>
<dbReference type="Proteomes" id="UP000193560">
    <property type="component" value="Unassembled WGS sequence"/>
</dbReference>
<reference evidence="4 5" key="1">
    <citation type="submission" date="2016-07" db="EMBL/GenBank/DDBJ databases">
        <title>Pervasive Adenine N6-methylation of Active Genes in Fungi.</title>
        <authorList>
            <consortium name="DOE Joint Genome Institute"/>
            <person name="Mondo S.J."/>
            <person name="Dannebaum R.O."/>
            <person name="Kuo R.C."/>
            <person name="Labutti K."/>
            <person name="Haridas S."/>
            <person name="Kuo A."/>
            <person name="Salamov A."/>
            <person name="Ahrendt S.R."/>
            <person name="Lipzen A."/>
            <person name="Sullivan W."/>
            <person name="Andreopoulos W.B."/>
            <person name="Clum A."/>
            <person name="Lindquist E."/>
            <person name="Daum C."/>
            <person name="Ramamoorthy G.K."/>
            <person name="Gryganskyi A."/>
            <person name="Culley D."/>
            <person name="Magnuson J.K."/>
            <person name="James T.Y."/>
            <person name="O'Malley M.A."/>
            <person name="Stajich J.E."/>
            <person name="Spatafora J.W."/>
            <person name="Visel A."/>
            <person name="Grigoriev I.V."/>
        </authorList>
    </citation>
    <scope>NUCLEOTIDE SEQUENCE [LARGE SCALE GENOMIC DNA]</scope>
    <source>
        <strain evidence="4 5">NRRL 1336</strain>
    </source>
</reference>
<dbReference type="STRING" id="90262.A0A1X2ILL0"/>